<reference evidence="6 7" key="1">
    <citation type="submission" date="2024-07" db="EMBL/GenBank/DDBJ databases">
        <title>Section-level genome sequencing and comparative genomics of Aspergillus sections Usti and Cavernicolus.</title>
        <authorList>
            <consortium name="Lawrence Berkeley National Laboratory"/>
            <person name="Nybo J.L."/>
            <person name="Vesth T.C."/>
            <person name="Theobald S."/>
            <person name="Frisvad J.C."/>
            <person name="Larsen T.O."/>
            <person name="Kjaerboelling I."/>
            <person name="Rothschild-Mancinelli K."/>
            <person name="Lyhne E.K."/>
            <person name="Kogle M.E."/>
            <person name="Barry K."/>
            <person name="Clum A."/>
            <person name="Na H."/>
            <person name="Ledsgaard L."/>
            <person name="Lin J."/>
            <person name="Lipzen A."/>
            <person name="Kuo A."/>
            <person name="Riley R."/>
            <person name="Mondo S."/>
            <person name="Labutti K."/>
            <person name="Haridas S."/>
            <person name="Pangalinan J."/>
            <person name="Salamov A.A."/>
            <person name="Simmons B.A."/>
            <person name="Magnuson J.K."/>
            <person name="Chen J."/>
            <person name="Drula E."/>
            <person name="Henrissat B."/>
            <person name="Wiebenga A."/>
            <person name="Lubbers R.J."/>
            <person name="Gomes A.C."/>
            <person name="Makela M.R."/>
            <person name="Stajich J."/>
            <person name="Grigoriev I.V."/>
            <person name="Mortensen U.H."/>
            <person name="De Vries R.P."/>
            <person name="Baker S.E."/>
            <person name="Andersen M.R."/>
        </authorList>
    </citation>
    <scope>NUCLEOTIDE SEQUENCE [LARGE SCALE GENOMIC DNA]</scope>
    <source>
        <strain evidence="6 7">CBS 123904</strain>
    </source>
</reference>
<organism evidence="6 7">
    <name type="scientific">Aspergillus pseudoustus</name>
    <dbReference type="NCBI Taxonomy" id="1810923"/>
    <lineage>
        <taxon>Eukaryota</taxon>
        <taxon>Fungi</taxon>
        <taxon>Dikarya</taxon>
        <taxon>Ascomycota</taxon>
        <taxon>Pezizomycotina</taxon>
        <taxon>Eurotiomycetes</taxon>
        <taxon>Eurotiomycetidae</taxon>
        <taxon>Eurotiales</taxon>
        <taxon>Aspergillaceae</taxon>
        <taxon>Aspergillus</taxon>
        <taxon>Aspergillus subgen. Nidulantes</taxon>
    </lineage>
</organism>
<keyword evidence="1" id="KW-0805">Transcription regulation</keyword>
<dbReference type="InterPro" id="IPR001138">
    <property type="entry name" value="Zn2Cys6_DnaBD"/>
</dbReference>
<comment type="caution">
    <text evidence="6">The sequence shown here is derived from an EMBL/GenBank/DDBJ whole genome shotgun (WGS) entry which is preliminary data.</text>
</comment>
<evidence type="ECO:0000256" key="4">
    <source>
        <dbReference type="ARBA" id="ARBA00023242"/>
    </source>
</evidence>
<dbReference type="InterPro" id="IPR053187">
    <property type="entry name" value="Notoamide_regulator"/>
</dbReference>
<keyword evidence="3" id="KW-0804">Transcription</keyword>
<protein>
    <recommendedName>
        <fullName evidence="5">Zn(2)-C6 fungal-type domain-containing protein</fullName>
    </recommendedName>
</protein>
<evidence type="ECO:0000256" key="2">
    <source>
        <dbReference type="ARBA" id="ARBA00023125"/>
    </source>
</evidence>
<dbReference type="CDD" id="cd00067">
    <property type="entry name" value="GAL4"/>
    <property type="match status" value="1"/>
</dbReference>
<dbReference type="Pfam" id="PF00172">
    <property type="entry name" value="Zn_clus"/>
    <property type="match status" value="1"/>
</dbReference>
<evidence type="ECO:0000313" key="7">
    <source>
        <dbReference type="Proteomes" id="UP001610446"/>
    </source>
</evidence>
<keyword evidence="7" id="KW-1185">Reference proteome</keyword>
<sequence length="136" mass="15372">MFRVAKTPLRPLLPAHAKSDAEPKVLSKPKRSRQSVACTSCQKKRKRCSGSPSCDVCEASGIQCVFDPSSDKRRKLNVQQAHETVSRLLNMLQHGLDEDLWMLRESIRMCDSREQAMETLHSFLASIPSGSRESEW</sequence>
<dbReference type="SMART" id="SM00066">
    <property type="entry name" value="GAL4"/>
    <property type="match status" value="1"/>
</dbReference>
<dbReference type="SUPFAM" id="SSF57701">
    <property type="entry name" value="Zn2/Cys6 DNA-binding domain"/>
    <property type="match status" value="1"/>
</dbReference>
<proteinExistence type="predicted"/>
<dbReference type="EMBL" id="JBFXLU010000463">
    <property type="protein sequence ID" value="KAL2826015.1"/>
    <property type="molecule type" value="Genomic_DNA"/>
</dbReference>
<feature type="domain" description="Zn(2)-C6 fungal-type" evidence="5">
    <location>
        <begin position="37"/>
        <end position="66"/>
    </location>
</feature>
<evidence type="ECO:0000259" key="5">
    <source>
        <dbReference type="PROSITE" id="PS50048"/>
    </source>
</evidence>
<evidence type="ECO:0000256" key="3">
    <source>
        <dbReference type="ARBA" id="ARBA00023163"/>
    </source>
</evidence>
<evidence type="ECO:0000256" key="1">
    <source>
        <dbReference type="ARBA" id="ARBA00023015"/>
    </source>
</evidence>
<evidence type="ECO:0000313" key="6">
    <source>
        <dbReference type="EMBL" id="KAL2826015.1"/>
    </source>
</evidence>
<dbReference type="PROSITE" id="PS50048">
    <property type="entry name" value="ZN2_CY6_FUNGAL_2"/>
    <property type="match status" value="1"/>
</dbReference>
<keyword evidence="2" id="KW-0238">DNA-binding</keyword>
<keyword evidence="4" id="KW-0539">Nucleus</keyword>
<name>A0ABR4IE38_9EURO</name>
<gene>
    <name evidence="6" type="ORF">BJY01DRAFT_229989</name>
</gene>
<dbReference type="Gene3D" id="4.10.240.10">
    <property type="entry name" value="Zn(2)-C6 fungal-type DNA-binding domain"/>
    <property type="match status" value="1"/>
</dbReference>
<dbReference type="InterPro" id="IPR036864">
    <property type="entry name" value="Zn2-C6_fun-type_DNA-bd_sf"/>
</dbReference>
<dbReference type="PANTHER" id="PTHR47256:SF1">
    <property type="entry name" value="ZN(II)2CYS6 TRANSCRIPTION FACTOR (EUROFUNG)"/>
    <property type="match status" value="1"/>
</dbReference>
<dbReference type="Proteomes" id="UP001610446">
    <property type="component" value="Unassembled WGS sequence"/>
</dbReference>
<accession>A0ABR4IE38</accession>
<dbReference type="PANTHER" id="PTHR47256">
    <property type="entry name" value="ZN(II)2CYS6 TRANSCRIPTION FACTOR (EUROFUNG)-RELATED"/>
    <property type="match status" value="1"/>
</dbReference>